<gene>
    <name evidence="2" type="ORF">GCM10023116_19630</name>
</gene>
<keyword evidence="3" id="KW-1185">Reference proteome</keyword>
<evidence type="ECO:0000313" key="3">
    <source>
        <dbReference type="Proteomes" id="UP001500604"/>
    </source>
</evidence>
<comment type="caution">
    <text evidence="2">The sequence shown here is derived from an EMBL/GenBank/DDBJ whole genome shotgun (WGS) entry which is preliminary data.</text>
</comment>
<evidence type="ECO:0000313" key="2">
    <source>
        <dbReference type="EMBL" id="GAA4649684.1"/>
    </source>
</evidence>
<protein>
    <submittedName>
        <fullName evidence="2">Uncharacterized protein</fullName>
    </submittedName>
</protein>
<dbReference type="EMBL" id="BAABFL010000258">
    <property type="protein sequence ID" value="GAA4649684.1"/>
    <property type="molecule type" value="Genomic_DNA"/>
</dbReference>
<organism evidence="2 3">
    <name type="scientific">Kistimonas scapharcae</name>
    <dbReference type="NCBI Taxonomy" id="1036133"/>
    <lineage>
        <taxon>Bacteria</taxon>
        <taxon>Pseudomonadati</taxon>
        <taxon>Pseudomonadota</taxon>
        <taxon>Gammaproteobacteria</taxon>
        <taxon>Oceanospirillales</taxon>
        <taxon>Endozoicomonadaceae</taxon>
        <taxon>Kistimonas</taxon>
    </lineage>
</organism>
<evidence type="ECO:0000256" key="1">
    <source>
        <dbReference type="SAM" id="MobiDB-lite"/>
    </source>
</evidence>
<accession>A0ABP8V293</accession>
<proteinExistence type="predicted"/>
<name>A0ABP8V293_9GAMM</name>
<reference evidence="3" key="1">
    <citation type="journal article" date="2019" name="Int. J. Syst. Evol. Microbiol.">
        <title>The Global Catalogue of Microorganisms (GCM) 10K type strain sequencing project: providing services to taxonomists for standard genome sequencing and annotation.</title>
        <authorList>
            <consortium name="The Broad Institute Genomics Platform"/>
            <consortium name="The Broad Institute Genome Sequencing Center for Infectious Disease"/>
            <person name="Wu L."/>
            <person name="Ma J."/>
        </authorList>
    </citation>
    <scope>NUCLEOTIDE SEQUENCE [LARGE SCALE GENOMIC DNA]</scope>
    <source>
        <strain evidence="3">JCM 17805</strain>
    </source>
</reference>
<sequence length="357" mass="40012">MKSPYVPVFEYLPIFLPADLARAGFYLKGDGVLGCNGCSYEVKERFWERFCAITSLCDRQGSADTSILTIDHDKYLSFAQESCRFKASEQHRFSFRQYEPGCGEVVNSLVAYQAVNRSRGANVPTMISSRYVERFVFTDRDNISRDETELVYTVSGYEEIAEKYKKALDTIPEPGDYAELINEKITFLDHIAPHMKTVLMVGEECQRMLDVSCELTVDKQNNMRDAFVQLTSAMGQYSDGNSGFSFLISLSKNDAVLGAGETSGQYGVSGTLSETEHAIVEAANNFMAEMNSIIVEYATFCNLMEDSDQYNKVFLSFSPAELKQQVNKQREALAERKRKSTTPDPTADGEPSPKRSA</sequence>
<feature type="region of interest" description="Disordered" evidence="1">
    <location>
        <begin position="326"/>
        <end position="357"/>
    </location>
</feature>
<dbReference type="Proteomes" id="UP001500604">
    <property type="component" value="Unassembled WGS sequence"/>
</dbReference>
<dbReference type="RefSeq" id="WP_345195649.1">
    <property type="nucleotide sequence ID" value="NZ_BAABFL010000258.1"/>
</dbReference>